<name>A0A6G0X7Q4_9STRA</name>
<accession>A0A6G0X7Q4</accession>
<dbReference type="EMBL" id="VJMJ01000090">
    <property type="protein sequence ID" value="KAF0736072.1"/>
    <property type="molecule type" value="Genomic_DNA"/>
</dbReference>
<evidence type="ECO:0000313" key="4">
    <source>
        <dbReference type="Proteomes" id="UP000481153"/>
    </source>
</evidence>
<evidence type="ECO:0000256" key="2">
    <source>
        <dbReference type="SAM" id="MobiDB-lite"/>
    </source>
</evidence>
<feature type="region of interest" description="Disordered" evidence="2">
    <location>
        <begin position="37"/>
        <end position="63"/>
    </location>
</feature>
<keyword evidence="4" id="KW-1185">Reference proteome</keyword>
<gene>
    <name evidence="3" type="ORF">Ae201684_007658</name>
</gene>
<sequence>MQDDNNSWDIMQDLEFLIASDCQLKDELDHVCDLLDSDSSPDELTPPTAAATASDKKKRRSRNNRYKQDILQLRAQVESLKEELLKARANTSTADMSVWELAARREQERASFIDNMKRLLCKKPRWISPRGVVADDCEWQSYKLAAHQSLRIAAIHAIADRQYHRQNSAFIHSGVLDYSEDTAQAMPARNPQSGQSLLQIIYVVNLSAPHRDVGSACWNTLSECQMPLTTVNADKTVERIDDFTVYERYNHALGETTRHSNSIRKHYPCADRDVMVWRTVLEDALVPHMSKCTVDDSWGWMVVSPNQSDSSKCRLYCLFQSPLASLVDDVKDEEESMDQLVAMVNSLSLTTRDNAKSYDATSISCPSLRAILERGHDFEKKLKSALIQVERASNSCSKRELQDD</sequence>
<organism evidence="3 4">
    <name type="scientific">Aphanomyces euteiches</name>
    <dbReference type="NCBI Taxonomy" id="100861"/>
    <lineage>
        <taxon>Eukaryota</taxon>
        <taxon>Sar</taxon>
        <taxon>Stramenopiles</taxon>
        <taxon>Oomycota</taxon>
        <taxon>Saprolegniomycetes</taxon>
        <taxon>Saprolegniales</taxon>
        <taxon>Verrucalvaceae</taxon>
        <taxon>Aphanomyces</taxon>
    </lineage>
</organism>
<dbReference type="VEuPathDB" id="FungiDB:AeMF1_003531"/>
<reference evidence="3 4" key="1">
    <citation type="submission" date="2019-07" db="EMBL/GenBank/DDBJ databases">
        <title>Genomics analysis of Aphanomyces spp. identifies a new class of oomycete effector associated with host adaptation.</title>
        <authorList>
            <person name="Gaulin E."/>
        </authorList>
    </citation>
    <scope>NUCLEOTIDE SEQUENCE [LARGE SCALE GENOMIC DNA]</scope>
    <source>
        <strain evidence="3 4">ATCC 201684</strain>
    </source>
</reference>
<dbReference type="AlphaFoldDB" id="A0A6G0X7Q4"/>
<comment type="caution">
    <text evidence="3">The sequence shown here is derived from an EMBL/GenBank/DDBJ whole genome shotgun (WGS) entry which is preliminary data.</text>
</comment>
<evidence type="ECO:0000313" key="3">
    <source>
        <dbReference type="EMBL" id="KAF0736072.1"/>
    </source>
</evidence>
<protein>
    <recommendedName>
        <fullName evidence="5">START domain-containing protein</fullName>
    </recommendedName>
</protein>
<keyword evidence="1" id="KW-0175">Coiled coil</keyword>
<proteinExistence type="predicted"/>
<dbReference type="Proteomes" id="UP000481153">
    <property type="component" value="Unassembled WGS sequence"/>
</dbReference>
<evidence type="ECO:0008006" key="5">
    <source>
        <dbReference type="Google" id="ProtNLM"/>
    </source>
</evidence>
<feature type="coiled-coil region" evidence="1">
    <location>
        <begin position="63"/>
        <end position="90"/>
    </location>
</feature>
<evidence type="ECO:0000256" key="1">
    <source>
        <dbReference type="SAM" id="Coils"/>
    </source>
</evidence>